<feature type="region of interest" description="Disordered" evidence="2">
    <location>
        <begin position="178"/>
        <end position="228"/>
    </location>
</feature>
<gene>
    <name evidence="3" type="ORF">M9458_029915</name>
</gene>
<protein>
    <recommendedName>
        <fullName evidence="5">Tyr recombinase domain-containing protein</fullName>
    </recommendedName>
</protein>
<reference evidence="3 4" key="1">
    <citation type="submission" date="2024-05" db="EMBL/GenBank/DDBJ databases">
        <title>Genome sequencing and assembly of Indian major carp, Cirrhinus mrigala (Hamilton, 1822).</title>
        <authorList>
            <person name="Mohindra V."/>
            <person name="Chowdhury L.M."/>
            <person name="Lal K."/>
            <person name="Jena J.K."/>
        </authorList>
    </citation>
    <scope>NUCLEOTIDE SEQUENCE [LARGE SCALE GENOMIC DNA]</scope>
    <source>
        <strain evidence="3">CM1030</strain>
        <tissue evidence="3">Blood</tissue>
    </source>
</reference>
<sequence>MIYQLFVPHHPRGRSIEGVYGGSPGGESDCDAPLPAKGLLEGACKFSYALIAKAYTASGQAVSTLHAMAILQVYQAKVLKDLHKGVLDPELLQELRSATDYALRATKVTGQAVGRAMSTMVFEERHLWLNLAEMRDAKKVCFLDATISQAGLFGETVEKFAHQFSTVKKQTEAIKHILPRRVASASPAPPRQQPPPAPRHKEPSSGFTTEGGSFDLSGSTLDDPADDHSTDGHHMTLFSSTRTCGCTPLVFPHVLKQRVCSDDPPLLIAQTLYKVREDREQILLVAQQNLVLGPGAPSISSSLAHFSEEGPPLSAEGHNLAPAPRPLEPLPMVPGRDQEDFRDLSPTVVNTLLQARAPSTRQLIHGDVVLNLCYPSSKSMWRLYQPTMTWWEADRWGSMIWLSDFLGAEPSSVIPSWDLAVVYQALQQDPFEPLQSVELNALSLKTALLTALTSVKRVGDLQALSANSSCLEIGPADSHVVLRPRPGYVHEVPTNPFRDQVVTLQALPSQEDDPNLTLLCPVCALCIYLEHTQPFRRSEQLFVCYGGQQKRKAVSKQRISHWLVDAIRTAYQAYQARGLPCPLGVRAHSTRGVAASAALANGASLTDICRAAVWATPNTFARFYILRMEPVSAHAALLIPGCPGRGQLCKICTPNFIGLFSKLATPVVHSTQRLRSLHHGMRVTIHNQGVCCCSGLTDTQHEQIYDTAEKQHPHQPDEKAVDVDDEIVLPIPPLKEEKKRKKKKVGHFF</sequence>
<feature type="compositionally biased region" description="Pro residues" evidence="2">
    <location>
        <begin position="187"/>
        <end position="197"/>
    </location>
</feature>
<dbReference type="Proteomes" id="UP001529510">
    <property type="component" value="Unassembled WGS sequence"/>
</dbReference>
<comment type="caution">
    <text evidence="3">The sequence shown here is derived from an EMBL/GenBank/DDBJ whole genome shotgun (WGS) entry which is preliminary data.</text>
</comment>
<evidence type="ECO:0000256" key="1">
    <source>
        <dbReference type="ARBA" id="ARBA00023172"/>
    </source>
</evidence>
<keyword evidence="1" id="KW-0233">DNA recombination</keyword>
<evidence type="ECO:0000313" key="3">
    <source>
        <dbReference type="EMBL" id="KAL0173947.1"/>
    </source>
</evidence>
<accession>A0ABD0PJ65</accession>
<evidence type="ECO:0000313" key="4">
    <source>
        <dbReference type="Proteomes" id="UP001529510"/>
    </source>
</evidence>
<dbReference type="EMBL" id="JAMKFB020000015">
    <property type="protein sequence ID" value="KAL0173947.1"/>
    <property type="molecule type" value="Genomic_DNA"/>
</dbReference>
<evidence type="ECO:0000256" key="2">
    <source>
        <dbReference type="SAM" id="MobiDB-lite"/>
    </source>
</evidence>
<dbReference type="GO" id="GO:0006310">
    <property type="term" value="P:DNA recombination"/>
    <property type="evidence" value="ECO:0007669"/>
    <property type="project" value="UniProtKB-KW"/>
</dbReference>
<organism evidence="3 4">
    <name type="scientific">Cirrhinus mrigala</name>
    <name type="common">Mrigala</name>
    <dbReference type="NCBI Taxonomy" id="683832"/>
    <lineage>
        <taxon>Eukaryota</taxon>
        <taxon>Metazoa</taxon>
        <taxon>Chordata</taxon>
        <taxon>Craniata</taxon>
        <taxon>Vertebrata</taxon>
        <taxon>Euteleostomi</taxon>
        <taxon>Actinopterygii</taxon>
        <taxon>Neopterygii</taxon>
        <taxon>Teleostei</taxon>
        <taxon>Ostariophysi</taxon>
        <taxon>Cypriniformes</taxon>
        <taxon>Cyprinidae</taxon>
        <taxon>Labeoninae</taxon>
        <taxon>Labeonini</taxon>
        <taxon>Cirrhinus</taxon>
    </lineage>
</organism>
<feature type="non-terminal residue" evidence="3">
    <location>
        <position position="749"/>
    </location>
</feature>
<evidence type="ECO:0008006" key="5">
    <source>
        <dbReference type="Google" id="ProtNLM"/>
    </source>
</evidence>
<keyword evidence="4" id="KW-1185">Reference proteome</keyword>
<dbReference type="Gene3D" id="1.10.443.10">
    <property type="entry name" value="Intergrase catalytic core"/>
    <property type="match status" value="1"/>
</dbReference>
<dbReference type="AlphaFoldDB" id="A0ABD0PJ65"/>
<dbReference type="InterPro" id="IPR013762">
    <property type="entry name" value="Integrase-like_cat_sf"/>
</dbReference>
<name>A0ABD0PJ65_CIRMR</name>
<dbReference type="InterPro" id="IPR011010">
    <property type="entry name" value="DNA_brk_join_enz"/>
</dbReference>
<feature type="compositionally biased region" description="Polar residues" evidence="2">
    <location>
        <begin position="205"/>
        <end position="220"/>
    </location>
</feature>
<proteinExistence type="predicted"/>
<dbReference type="PANTHER" id="PTHR35617:SF3">
    <property type="entry name" value="CORE-BINDING (CB) DOMAIN-CONTAINING PROTEIN"/>
    <property type="match status" value="1"/>
</dbReference>
<dbReference type="SUPFAM" id="SSF56349">
    <property type="entry name" value="DNA breaking-rejoining enzymes"/>
    <property type="match status" value="1"/>
</dbReference>
<dbReference type="PANTHER" id="PTHR35617">
    <property type="entry name" value="PHAGE_INTEGRASE DOMAIN-CONTAINING PROTEIN"/>
    <property type="match status" value="1"/>
</dbReference>